<evidence type="ECO:0000256" key="2">
    <source>
        <dbReference type="ARBA" id="ARBA00022692"/>
    </source>
</evidence>
<name>A0A8H7VIE7_9FUNG</name>
<keyword evidence="3 5" id="KW-1133">Transmembrane helix</keyword>
<feature type="transmembrane region" description="Helical" evidence="5">
    <location>
        <begin position="123"/>
        <end position="141"/>
    </location>
</feature>
<evidence type="ECO:0000313" key="7">
    <source>
        <dbReference type="EMBL" id="KAG2221690.1"/>
    </source>
</evidence>
<dbReference type="InterPro" id="IPR025256">
    <property type="entry name" value="TM7S3/TM198-like_dom"/>
</dbReference>
<keyword evidence="2 5" id="KW-0812">Transmembrane</keyword>
<evidence type="ECO:0000256" key="3">
    <source>
        <dbReference type="ARBA" id="ARBA00022989"/>
    </source>
</evidence>
<dbReference type="GO" id="GO:0016020">
    <property type="term" value="C:membrane"/>
    <property type="evidence" value="ECO:0007669"/>
    <property type="project" value="UniProtKB-SubCell"/>
</dbReference>
<evidence type="ECO:0000256" key="4">
    <source>
        <dbReference type="ARBA" id="ARBA00023136"/>
    </source>
</evidence>
<dbReference type="Proteomes" id="UP000646827">
    <property type="component" value="Unassembled WGS sequence"/>
</dbReference>
<dbReference type="Pfam" id="PF13886">
    <property type="entry name" value="TM7S3_TM198"/>
    <property type="match status" value="1"/>
</dbReference>
<reference evidence="7 8" key="1">
    <citation type="submission" date="2020-12" db="EMBL/GenBank/DDBJ databases">
        <title>Metabolic potential, ecology and presence of endohyphal bacteria is reflected in genomic diversity of Mucoromycotina.</title>
        <authorList>
            <person name="Muszewska A."/>
            <person name="Okrasinska A."/>
            <person name="Steczkiewicz K."/>
            <person name="Drgas O."/>
            <person name="Orlowska M."/>
            <person name="Perlinska-Lenart U."/>
            <person name="Aleksandrzak-Piekarczyk T."/>
            <person name="Szatraj K."/>
            <person name="Zielenkiewicz U."/>
            <person name="Pilsyk S."/>
            <person name="Malc E."/>
            <person name="Mieczkowski P."/>
            <person name="Kruszewska J.S."/>
            <person name="Biernat P."/>
            <person name="Pawlowska J."/>
        </authorList>
    </citation>
    <scope>NUCLEOTIDE SEQUENCE [LARGE SCALE GENOMIC DNA]</scope>
    <source>
        <strain evidence="7 8">CBS 142.35</strain>
    </source>
</reference>
<feature type="transmembrane region" description="Helical" evidence="5">
    <location>
        <begin position="153"/>
        <end position="172"/>
    </location>
</feature>
<feature type="transmembrane region" description="Helical" evidence="5">
    <location>
        <begin position="184"/>
        <end position="206"/>
    </location>
</feature>
<evidence type="ECO:0000259" key="6">
    <source>
        <dbReference type="Pfam" id="PF13886"/>
    </source>
</evidence>
<evidence type="ECO:0000256" key="5">
    <source>
        <dbReference type="SAM" id="Phobius"/>
    </source>
</evidence>
<gene>
    <name evidence="7" type="ORF">INT45_002728</name>
</gene>
<keyword evidence="8" id="KW-1185">Reference proteome</keyword>
<feature type="domain" description="TM7S3/TM198-like" evidence="6">
    <location>
        <begin position="48"/>
        <end position="244"/>
    </location>
</feature>
<evidence type="ECO:0000256" key="1">
    <source>
        <dbReference type="ARBA" id="ARBA00004141"/>
    </source>
</evidence>
<feature type="transmembrane region" description="Helical" evidence="5">
    <location>
        <begin position="39"/>
        <end position="59"/>
    </location>
</feature>
<dbReference type="EMBL" id="JAEPRB010000102">
    <property type="protein sequence ID" value="KAG2221690.1"/>
    <property type="molecule type" value="Genomic_DNA"/>
</dbReference>
<dbReference type="AlphaFoldDB" id="A0A8H7VIE7"/>
<feature type="transmembrane region" description="Helical" evidence="5">
    <location>
        <begin position="99"/>
        <end position="116"/>
    </location>
</feature>
<feature type="transmembrane region" description="Helical" evidence="5">
    <location>
        <begin position="226"/>
        <end position="247"/>
    </location>
</feature>
<proteinExistence type="predicted"/>
<accession>A0A8H7VIE7</accession>
<comment type="subcellular location">
    <subcellularLocation>
        <location evidence="1">Membrane</location>
        <topology evidence="1">Multi-pass membrane protein</topology>
    </subcellularLocation>
</comment>
<dbReference type="OrthoDB" id="102260at2759"/>
<sequence length="248" mass="27081">MVVTMLQDNIVMAAPLPRNEPGVLFLPDTAIVMDDGYELSIQGVLGAIFILICALLLWFRGLLDFRSSQGLVGFIVLAFVAWVLLANFEPAGTFGRNRWTIYLVVPIACGLIGALLMSCTLHLYLLLLGGLGGLAVGLWILGWQTDLSIKSNWGRAILLIILVVVGCTFSALDRIFHMFGTAFTGAYMLFLGLDVFFHTGFTYCFTTTLDANPAHAHIYQATRETHIIHAVLIVAAIIGLMAQLCFVV</sequence>
<keyword evidence="4 5" id="KW-0472">Membrane</keyword>
<feature type="transmembrane region" description="Helical" evidence="5">
    <location>
        <begin position="71"/>
        <end position="87"/>
    </location>
</feature>
<protein>
    <recommendedName>
        <fullName evidence="6">TM7S3/TM198-like domain-containing protein</fullName>
    </recommendedName>
</protein>
<organism evidence="7 8">
    <name type="scientific">Circinella minor</name>
    <dbReference type="NCBI Taxonomy" id="1195481"/>
    <lineage>
        <taxon>Eukaryota</taxon>
        <taxon>Fungi</taxon>
        <taxon>Fungi incertae sedis</taxon>
        <taxon>Mucoromycota</taxon>
        <taxon>Mucoromycotina</taxon>
        <taxon>Mucoromycetes</taxon>
        <taxon>Mucorales</taxon>
        <taxon>Lichtheimiaceae</taxon>
        <taxon>Circinella</taxon>
    </lineage>
</organism>
<comment type="caution">
    <text evidence="7">The sequence shown here is derived from an EMBL/GenBank/DDBJ whole genome shotgun (WGS) entry which is preliminary data.</text>
</comment>
<evidence type="ECO:0000313" key="8">
    <source>
        <dbReference type="Proteomes" id="UP000646827"/>
    </source>
</evidence>